<dbReference type="PROSITE" id="PS50104">
    <property type="entry name" value="TIR"/>
    <property type="match status" value="1"/>
</dbReference>
<dbReference type="GO" id="GO:0007165">
    <property type="term" value="P:signal transduction"/>
    <property type="evidence" value="ECO:0007669"/>
    <property type="project" value="InterPro"/>
</dbReference>
<keyword evidence="1" id="KW-0520">NAD</keyword>
<gene>
    <name evidence="3" type="ORF">F2P56_013424</name>
</gene>
<dbReference type="Pfam" id="PF14299">
    <property type="entry name" value="PP2"/>
    <property type="match status" value="1"/>
</dbReference>
<dbReference type="InterPro" id="IPR000157">
    <property type="entry name" value="TIR_dom"/>
</dbReference>
<comment type="caution">
    <text evidence="3">The sequence shown here is derived from an EMBL/GenBank/DDBJ whole genome shotgun (WGS) entry which is preliminary data.</text>
</comment>
<sequence>MVITLTERMTSSMAIDGASSSFLDSSSSIRPWNHDVFLSFRGEDVRQKFISHLYHGLVKKKINTYIDRDLERGEEISPALFKAIEGSRISIVVLSKNYAESRWCLNELLKILDCKQVRKQIVLPVFYCVDPSEVRNQKGDFGKSFDKLGDQLKDNVKMLKWKAALEEVANLSGFNLGNSLFDFSSLCIDRDESEFIEKIIQSVKSRIAYHRPLSVAKYPMGKEISVQIDELSGKKSLMLAARELTIIWGSGETPQHWEWIPSTESPVLPKSRFSEVALLRKVSWLDIKGRIETEILSPRTKYGAYFIYSMVDGFYGFHNPVKVSIRLENEEEGGDAINAYLNPRLWLGTQEQRSNEELLQINRQDGRLPIKREDMWMEIEIGEFFTGGHGDNHGEVEMCLKEVQVLHEKSGLVVHGIELRPK</sequence>
<dbReference type="FunFam" id="3.40.50.10140:FF:000007">
    <property type="entry name" value="Disease resistance protein (TIR-NBS-LRR class)"/>
    <property type="match status" value="1"/>
</dbReference>
<reference evidence="3" key="2">
    <citation type="submission" date="2020-03" db="EMBL/GenBank/DDBJ databases">
        <title>Walnut 2.0.</title>
        <authorList>
            <person name="Marrano A."/>
            <person name="Britton M."/>
            <person name="Zimin A.V."/>
            <person name="Zaini P.A."/>
            <person name="Workman R."/>
            <person name="Puiu D."/>
            <person name="Bianco L."/>
            <person name="Allen B.J."/>
            <person name="Troggio M."/>
            <person name="Leslie C.A."/>
            <person name="Timp W."/>
            <person name="Dendekar A."/>
            <person name="Salzberg S.L."/>
            <person name="Neale D.B."/>
        </authorList>
    </citation>
    <scope>NUCLEOTIDE SEQUENCE</scope>
    <source>
        <tissue evidence="3">Leaves</tissue>
    </source>
</reference>
<dbReference type="SMART" id="SM00255">
    <property type="entry name" value="TIR"/>
    <property type="match status" value="1"/>
</dbReference>
<accession>A0A833XQ29</accession>
<organism evidence="3 4">
    <name type="scientific">Juglans regia</name>
    <name type="common">English walnut</name>
    <dbReference type="NCBI Taxonomy" id="51240"/>
    <lineage>
        <taxon>Eukaryota</taxon>
        <taxon>Viridiplantae</taxon>
        <taxon>Streptophyta</taxon>
        <taxon>Embryophyta</taxon>
        <taxon>Tracheophyta</taxon>
        <taxon>Spermatophyta</taxon>
        <taxon>Magnoliopsida</taxon>
        <taxon>eudicotyledons</taxon>
        <taxon>Gunneridae</taxon>
        <taxon>Pentapetalae</taxon>
        <taxon>rosids</taxon>
        <taxon>fabids</taxon>
        <taxon>Fagales</taxon>
        <taxon>Juglandaceae</taxon>
        <taxon>Juglans</taxon>
    </lineage>
</organism>
<dbReference type="InterPro" id="IPR025886">
    <property type="entry name" value="PP2-like"/>
</dbReference>
<reference evidence="3" key="1">
    <citation type="submission" date="2015-10" db="EMBL/GenBank/DDBJ databases">
        <authorList>
            <person name="Martinez-Garcia P.J."/>
            <person name="Crepeau M.W."/>
            <person name="Puiu D."/>
            <person name="Gonzalez-Ibeas D."/>
            <person name="Whalen J."/>
            <person name="Stevens K."/>
            <person name="Paul R."/>
            <person name="Butterfield T."/>
            <person name="Britton M."/>
            <person name="Reagan R."/>
            <person name="Chakraborty S."/>
            <person name="Walawage S.L."/>
            <person name="Vasquez-Gross H.A."/>
            <person name="Cardeno C."/>
            <person name="Famula R."/>
            <person name="Pratt K."/>
            <person name="Kuruganti S."/>
            <person name="Aradhya M.K."/>
            <person name="Leslie C.A."/>
            <person name="Dandekar A.M."/>
            <person name="Salzberg S.L."/>
            <person name="Wegrzyn J.L."/>
            <person name="Langley C.H."/>
            <person name="Neale D.B."/>
        </authorList>
    </citation>
    <scope>NUCLEOTIDE SEQUENCE</scope>
    <source>
        <tissue evidence="3">Leaves</tissue>
    </source>
</reference>
<evidence type="ECO:0000313" key="4">
    <source>
        <dbReference type="Proteomes" id="UP000619265"/>
    </source>
</evidence>
<evidence type="ECO:0000313" key="3">
    <source>
        <dbReference type="EMBL" id="KAF5469342.1"/>
    </source>
</evidence>
<name>A0A833XQ29_JUGRE</name>
<evidence type="ECO:0000259" key="2">
    <source>
        <dbReference type="PROSITE" id="PS50104"/>
    </source>
</evidence>
<dbReference type="PANTHER" id="PTHR32009">
    <property type="entry name" value="TMV RESISTANCE PROTEIN N-LIKE"/>
    <property type="match status" value="1"/>
</dbReference>
<protein>
    <recommendedName>
        <fullName evidence="2">TIR domain-containing protein</fullName>
    </recommendedName>
</protein>
<dbReference type="Pfam" id="PF01582">
    <property type="entry name" value="TIR"/>
    <property type="match status" value="1"/>
</dbReference>
<dbReference type="InterPro" id="IPR035897">
    <property type="entry name" value="Toll_tir_struct_dom_sf"/>
</dbReference>
<dbReference type="Gene3D" id="3.40.50.10140">
    <property type="entry name" value="Toll/interleukin-1 receptor homology (TIR) domain"/>
    <property type="match status" value="1"/>
</dbReference>
<feature type="domain" description="TIR" evidence="2">
    <location>
        <begin position="32"/>
        <end position="207"/>
    </location>
</feature>
<dbReference type="SUPFAM" id="SSF52200">
    <property type="entry name" value="Toll/Interleukin receptor TIR domain"/>
    <property type="match status" value="1"/>
</dbReference>
<proteinExistence type="predicted"/>
<dbReference type="Proteomes" id="UP000619265">
    <property type="component" value="Unassembled WGS sequence"/>
</dbReference>
<dbReference type="Gramene" id="Jr06_17470_p1">
    <property type="protein sequence ID" value="cds.Jr06_17470_p1"/>
    <property type="gene ID" value="Jr06_17470"/>
</dbReference>
<dbReference type="PANTHER" id="PTHR32009:SF146">
    <property type="entry name" value="TIR DOMAIN-CONTAINING PROTEIN"/>
    <property type="match status" value="1"/>
</dbReference>
<dbReference type="AlphaFoldDB" id="A0A833XQ29"/>
<evidence type="ECO:0000256" key="1">
    <source>
        <dbReference type="ARBA" id="ARBA00023027"/>
    </source>
</evidence>
<dbReference type="EMBL" id="LIHL02000006">
    <property type="protein sequence ID" value="KAF5469342.1"/>
    <property type="molecule type" value="Genomic_DNA"/>
</dbReference>